<dbReference type="GeneID" id="73335598"/>
<proteinExistence type="predicted"/>
<dbReference type="KEGG" id="clup:CLUP02_01548"/>
<evidence type="ECO:0000313" key="2">
    <source>
        <dbReference type="Proteomes" id="UP000830671"/>
    </source>
</evidence>
<dbReference type="RefSeq" id="XP_049136545.1">
    <property type="nucleotide sequence ID" value="XM_049280588.1"/>
</dbReference>
<reference evidence="1" key="1">
    <citation type="journal article" date="2021" name="Mol. Plant Microbe Interact.">
        <title>Complete Genome Sequence of the Plant-Pathogenic Fungus Colletotrichum lupini.</title>
        <authorList>
            <person name="Baroncelli R."/>
            <person name="Pensec F."/>
            <person name="Da Lio D."/>
            <person name="Boufleur T."/>
            <person name="Vicente I."/>
            <person name="Sarrocco S."/>
            <person name="Picot A."/>
            <person name="Baraldi E."/>
            <person name="Sukno S."/>
            <person name="Thon M."/>
            <person name="Le Floch G."/>
        </authorList>
    </citation>
    <scope>NUCLEOTIDE SEQUENCE</scope>
    <source>
        <strain evidence="1">IMI 504893</strain>
    </source>
</reference>
<name>A0A9Q8SCJ1_9PEZI</name>
<dbReference type="AlphaFoldDB" id="A0A9Q8SCJ1"/>
<evidence type="ECO:0000313" key="1">
    <source>
        <dbReference type="EMBL" id="UQC74896.1"/>
    </source>
</evidence>
<sequence length="77" mass="8458">MVSNMPPPLHALQPSGFFGGRLSSLFPTLPLARRGQASIKRGAEVSGAWFMHFHATCSACIRTEYCVPFYVEGESVR</sequence>
<organism evidence="1 2">
    <name type="scientific">Colletotrichum lupini</name>
    <dbReference type="NCBI Taxonomy" id="145971"/>
    <lineage>
        <taxon>Eukaryota</taxon>
        <taxon>Fungi</taxon>
        <taxon>Dikarya</taxon>
        <taxon>Ascomycota</taxon>
        <taxon>Pezizomycotina</taxon>
        <taxon>Sordariomycetes</taxon>
        <taxon>Hypocreomycetidae</taxon>
        <taxon>Glomerellales</taxon>
        <taxon>Glomerellaceae</taxon>
        <taxon>Colletotrichum</taxon>
        <taxon>Colletotrichum acutatum species complex</taxon>
    </lineage>
</organism>
<dbReference type="Proteomes" id="UP000830671">
    <property type="component" value="Chromosome 1"/>
</dbReference>
<keyword evidence="2" id="KW-1185">Reference proteome</keyword>
<gene>
    <name evidence="1" type="ORF">CLUP02_01548</name>
</gene>
<accession>A0A9Q8SCJ1</accession>
<protein>
    <submittedName>
        <fullName evidence="1">Uncharacterized protein</fullName>
    </submittedName>
</protein>
<dbReference type="EMBL" id="CP019471">
    <property type="protein sequence ID" value="UQC74896.1"/>
    <property type="molecule type" value="Genomic_DNA"/>
</dbReference>